<reference evidence="1" key="1">
    <citation type="submission" date="2020-04" db="EMBL/GenBank/DDBJ databases">
        <title>Deep metagenomics examines the oral microbiome during advanced dental caries in children, revealing novel taxa and co-occurrences with host molecules.</title>
        <authorList>
            <person name="Baker J.L."/>
            <person name="Morton J.T."/>
            <person name="Dinis M."/>
            <person name="Alvarez R."/>
            <person name="Tran N.C."/>
            <person name="Knight R."/>
            <person name="Edlund A."/>
        </authorList>
    </citation>
    <scope>NUCLEOTIDE SEQUENCE</scope>
    <source>
        <strain evidence="1">JCVI_44_bin.5</strain>
    </source>
</reference>
<proteinExistence type="predicted"/>
<sequence length="191" mass="22488">MNMIMETSNFNIQERINLNSYTDSKGWKGYCKRNKPFTIFRANKIVDNFISFFREYSNNVTIVSNVFKVKEHTLISSNVSNYIRFIEKYLIDFKYIKVTNASVYDNPNCLTLGFKSFQSSDYDIVSMLSLLVMMDDEIDGHCFFFFDKLGLIVYPHDDTGFGFIRFKETNVHYEDIFLKKVSQLSVFIGTW</sequence>
<evidence type="ECO:0000313" key="2">
    <source>
        <dbReference type="Proteomes" id="UP000771736"/>
    </source>
</evidence>
<name>A0A930MWB4_9BACT</name>
<accession>A0A930MWB4</accession>
<evidence type="ECO:0000313" key="1">
    <source>
        <dbReference type="EMBL" id="MBF1383664.1"/>
    </source>
</evidence>
<comment type="caution">
    <text evidence="1">The sequence shown here is derived from an EMBL/GenBank/DDBJ whole genome shotgun (WGS) entry which is preliminary data.</text>
</comment>
<organism evidence="1 2">
    <name type="scientific">Prevotella aurantiaca</name>
    <dbReference type="NCBI Taxonomy" id="596085"/>
    <lineage>
        <taxon>Bacteria</taxon>
        <taxon>Pseudomonadati</taxon>
        <taxon>Bacteroidota</taxon>
        <taxon>Bacteroidia</taxon>
        <taxon>Bacteroidales</taxon>
        <taxon>Prevotellaceae</taxon>
        <taxon>Prevotella</taxon>
    </lineage>
</organism>
<dbReference type="RefSeq" id="WP_273158420.1">
    <property type="nucleotide sequence ID" value="NZ_JABZSJ010000006.1"/>
</dbReference>
<dbReference type="AlphaFoldDB" id="A0A930MWB4"/>
<protein>
    <submittedName>
        <fullName evidence="1">Uncharacterized protein</fullName>
    </submittedName>
</protein>
<dbReference type="Proteomes" id="UP000771736">
    <property type="component" value="Unassembled WGS sequence"/>
</dbReference>
<dbReference type="EMBL" id="JABZSJ010000006">
    <property type="protein sequence ID" value="MBF1383664.1"/>
    <property type="molecule type" value="Genomic_DNA"/>
</dbReference>
<gene>
    <name evidence="1" type="ORF">HXN26_02215</name>
</gene>